<proteinExistence type="predicted"/>
<name>A0AAU7LDP2_9BURK</name>
<reference evidence="2" key="1">
    <citation type="submission" date="2024-05" db="EMBL/GenBank/DDBJ databases">
        <title>Transcriptome analysis of the degradation process of organic nitrogen by two heterotrophic nitrifying and aerobic denitrifying bacteria, Achromobacter sp. HNDS-1 and Enterobacter sp. HNDS-6.</title>
        <authorList>
            <person name="Huang Y."/>
        </authorList>
    </citation>
    <scope>NUCLEOTIDE SEQUENCE</scope>
    <source>
        <strain evidence="2">HNDS-1</strain>
    </source>
</reference>
<dbReference type="AlphaFoldDB" id="A0AAU7LDP2"/>
<dbReference type="KEGG" id="achh:ABFG95_05990"/>
<feature type="transmembrane region" description="Helical" evidence="1">
    <location>
        <begin position="69"/>
        <end position="90"/>
    </location>
</feature>
<gene>
    <name evidence="2" type="ORF">ABFG95_05990</name>
</gene>
<accession>A0AAU7LDP2</accession>
<keyword evidence="1" id="KW-0812">Transmembrane</keyword>
<protein>
    <recommendedName>
        <fullName evidence="3">Phage-related membrane protein</fullName>
    </recommendedName>
</protein>
<sequence>MHTVNRSREIMEPSSTGLGGLAALKGLEGLGGLAAVKVAMAYGVPAAIAAILGLLIMPPRTGREFTVRTICTVACSFMFGPALAGAVIAWKPGLMEAMTWLAQHGAGSDDALLAKFYVLGPSMLLAGLPAWWVLGAYMRWMASMRQKGLLQWLAEVRAKLLGLRSGGEG</sequence>
<evidence type="ECO:0000313" key="2">
    <source>
        <dbReference type="EMBL" id="XBP00026.1"/>
    </source>
</evidence>
<keyword evidence="1" id="KW-1133">Transmembrane helix</keyword>
<feature type="transmembrane region" description="Helical" evidence="1">
    <location>
        <begin position="116"/>
        <end position="137"/>
    </location>
</feature>
<keyword evidence="1" id="KW-0472">Membrane</keyword>
<evidence type="ECO:0008006" key="3">
    <source>
        <dbReference type="Google" id="ProtNLM"/>
    </source>
</evidence>
<dbReference type="EMBL" id="CP157584">
    <property type="protein sequence ID" value="XBP00026.1"/>
    <property type="molecule type" value="Genomic_DNA"/>
</dbReference>
<organism evidence="2">
    <name type="scientific">Achromobacter sp. HNDS-1</name>
    <dbReference type="NCBI Taxonomy" id="3151598"/>
    <lineage>
        <taxon>Bacteria</taxon>
        <taxon>Pseudomonadati</taxon>
        <taxon>Pseudomonadota</taxon>
        <taxon>Betaproteobacteria</taxon>
        <taxon>Burkholderiales</taxon>
        <taxon>Alcaligenaceae</taxon>
        <taxon>Achromobacter</taxon>
    </lineage>
</organism>
<evidence type="ECO:0000256" key="1">
    <source>
        <dbReference type="SAM" id="Phobius"/>
    </source>
</evidence>
<dbReference type="RefSeq" id="WP_223308629.1">
    <property type="nucleotide sequence ID" value="NZ_CP157584.1"/>
</dbReference>
<feature type="transmembrane region" description="Helical" evidence="1">
    <location>
        <begin position="34"/>
        <end position="57"/>
    </location>
</feature>